<gene>
    <name evidence="1" type="ORF">Poly41_56640</name>
</gene>
<accession>A0A5C6DBA9</accession>
<dbReference type="EMBL" id="SJPV01000013">
    <property type="protein sequence ID" value="TWU32179.1"/>
    <property type="molecule type" value="Genomic_DNA"/>
</dbReference>
<sequence length="151" mass="16568">MDADQLPFLKILCSVTLVVAVVTSNTAAEPDSWDEFAVAMSDQEPPSDAAENKLMDKPMSLDWPPVPADFRSTKHNVHSARLTDNHGVGIELVSDGDQHSRCYVDGDSIQWLIAEVDNGPSETFMSGYFDPKRKPVPLGQAVQGEIRLRSV</sequence>
<protein>
    <submittedName>
        <fullName evidence="1">Uncharacterized protein</fullName>
    </submittedName>
</protein>
<organism evidence="1 2">
    <name type="scientific">Novipirellula artificiosorum</name>
    <dbReference type="NCBI Taxonomy" id="2528016"/>
    <lineage>
        <taxon>Bacteria</taxon>
        <taxon>Pseudomonadati</taxon>
        <taxon>Planctomycetota</taxon>
        <taxon>Planctomycetia</taxon>
        <taxon>Pirellulales</taxon>
        <taxon>Pirellulaceae</taxon>
        <taxon>Novipirellula</taxon>
    </lineage>
</organism>
<proteinExistence type="predicted"/>
<evidence type="ECO:0000313" key="2">
    <source>
        <dbReference type="Proteomes" id="UP000319143"/>
    </source>
</evidence>
<reference evidence="1 2" key="1">
    <citation type="submission" date="2019-02" db="EMBL/GenBank/DDBJ databases">
        <title>Deep-cultivation of Planctomycetes and their phenomic and genomic characterization uncovers novel biology.</title>
        <authorList>
            <person name="Wiegand S."/>
            <person name="Jogler M."/>
            <person name="Boedeker C."/>
            <person name="Pinto D."/>
            <person name="Vollmers J."/>
            <person name="Rivas-Marin E."/>
            <person name="Kohn T."/>
            <person name="Peeters S.H."/>
            <person name="Heuer A."/>
            <person name="Rast P."/>
            <person name="Oberbeckmann S."/>
            <person name="Bunk B."/>
            <person name="Jeske O."/>
            <person name="Meyerdierks A."/>
            <person name="Storesund J.E."/>
            <person name="Kallscheuer N."/>
            <person name="Luecker S."/>
            <person name="Lage O.M."/>
            <person name="Pohl T."/>
            <person name="Merkel B.J."/>
            <person name="Hornburger P."/>
            <person name="Mueller R.-W."/>
            <person name="Bruemmer F."/>
            <person name="Labrenz M."/>
            <person name="Spormann A.M."/>
            <person name="Op Den Camp H."/>
            <person name="Overmann J."/>
            <person name="Amann R."/>
            <person name="Jetten M.S.M."/>
            <person name="Mascher T."/>
            <person name="Medema M.H."/>
            <person name="Devos D.P."/>
            <person name="Kaster A.-K."/>
            <person name="Ovreas L."/>
            <person name="Rohde M."/>
            <person name="Galperin M.Y."/>
            <person name="Jogler C."/>
        </authorList>
    </citation>
    <scope>NUCLEOTIDE SEQUENCE [LARGE SCALE GENOMIC DNA]</scope>
    <source>
        <strain evidence="1 2">Poly41</strain>
    </source>
</reference>
<evidence type="ECO:0000313" key="1">
    <source>
        <dbReference type="EMBL" id="TWU32179.1"/>
    </source>
</evidence>
<name>A0A5C6DBA9_9BACT</name>
<comment type="caution">
    <text evidence="1">The sequence shown here is derived from an EMBL/GenBank/DDBJ whole genome shotgun (WGS) entry which is preliminary data.</text>
</comment>
<keyword evidence="2" id="KW-1185">Reference proteome</keyword>
<dbReference type="AlphaFoldDB" id="A0A5C6DBA9"/>
<dbReference type="Proteomes" id="UP000319143">
    <property type="component" value="Unassembled WGS sequence"/>
</dbReference>